<evidence type="ECO:0000259" key="1">
    <source>
        <dbReference type="Pfam" id="PF00483"/>
    </source>
</evidence>
<accession>A0A0A2AIG6</accession>
<evidence type="ECO:0000313" key="2">
    <source>
        <dbReference type="EMBL" id="KGG00325.1"/>
    </source>
</evidence>
<dbReference type="Gene3D" id="3.90.550.10">
    <property type="entry name" value="Spore Coat Polysaccharide Biosynthesis Protein SpsA, Chain A"/>
    <property type="match status" value="1"/>
</dbReference>
<organism evidence="2 3">
    <name type="scientific">Prochlorococcus marinus str. MIT 9314</name>
    <dbReference type="NCBI Taxonomy" id="167548"/>
    <lineage>
        <taxon>Bacteria</taxon>
        <taxon>Bacillati</taxon>
        <taxon>Cyanobacteriota</taxon>
        <taxon>Cyanophyceae</taxon>
        <taxon>Synechococcales</taxon>
        <taxon>Prochlorococcaceae</taxon>
        <taxon>Prochlorococcus</taxon>
    </lineage>
</organism>
<feature type="domain" description="Nucleotidyl transferase" evidence="1">
    <location>
        <begin position="7"/>
        <end position="149"/>
    </location>
</feature>
<name>A0A0A2AIG6_PROMR</name>
<dbReference type="GO" id="GO:0016740">
    <property type="term" value="F:transferase activity"/>
    <property type="evidence" value="ECO:0007669"/>
    <property type="project" value="UniProtKB-KW"/>
</dbReference>
<dbReference type="AlphaFoldDB" id="A0A0A2AIG6"/>
<dbReference type="Pfam" id="PF00483">
    <property type="entry name" value="NTP_transferase"/>
    <property type="match status" value="1"/>
</dbReference>
<dbReference type="InterPro" id="IPR050486">
    <property type="entry name" value="Mannose-1P_guanyltransferase"/>
</dbReference>
<dbReference type="eggNOG" id="COG1208">
    <property type="taxonomic scope" value="Bacteria"/>
</dbReference>
<sequence length="249" mass="28484">MSKKLNVIILCGGFGTRIKSSIGNIPKILAPINQIPFIDYFLKWIDPVLNINNAQLIFSIYYNYSKILNYIETHRINCKFTIDPQAYGTFGAVCNAALDHPADNYLILNGDTIFHADLRSIYKVFLEQTEDPLLILKKTDQNDRYGGYQLENGKFIFSNYFAENISLGAFFISNSELINRWKLSTKSEFNLKSFSEFDKFPLMNDNDCLGLEPINGYCLDENTPFIDIGIKESFIRAQKEIPFIVGGYN</sequence>
<dbReference type="InterPro" id="IPR029044">
    <property type="entry name" value="Nucleotide-diphossugar_trans"/>
</dbReference>
<proteinExistence type="predicted"/>
<dbReference type="SUPFAM" id="SSF53448">
    <property type="entry name" value="Nucleotide-diphospho-sugar transferases"/>
    <property type="match status" value="1"/>
</dbReference>
<dbReference type="PANTHER" id="PTHR22572">
    <property type="entry name" value="SUGAR-1-PHOSPHATE GUANYL TRANSFERASE"/>
    <property type="match status" value="1"/>
</dbReference>
<evidence type="ECO:0000313" key="3">
    <source>
        <dbReference type="Proteomes" id="UP000030533"/>
    </source>
</evidence>
<dbReference type="STRING" id="167548.EU98_1857"/>
<dbReference type="RefSeq" id="WP_032516476.1">
    <property type="nucleotide sequence ID" value="NZ_JNAO01000013.1"/>
</dbReference>
<keyword evidence="2" id="KW-0808">Transferase</keyword>
<dbReference type="EMBL" id="JNAO01000013">
    <property type="protein sequence ID" value="KGG00325.1"/>
    <property type="molecule type" value="Genomic_DNA"/>
</dbReference>
<gene>
    <name evidence="2" type="ORF">EU98_1857</name>
</gene>
<comment type="caution">
    <text evidence="2">The sequence shown here is derived from an EMBL/GenBank/DDBJ whole genome shotgun (WGS) entry which is preliminary data.</text>
</comment>
<reference evidence="3" key="1">
    <citation type="journal article" date="2014" name="Sci. Data">
        <title>Genomes of diverse isolates of the marine cyanobacterium Prochlorococcus.</title>
        <authorList>
            <person name="Biller S."/>
            <person name="Berube P."/>
            <person name="Thompson J."/>
            <person name="Kelly L."/>
            <person name="Roggensack S."/>
            <person name="Awad L."/>
            <person name="Roache-Johnson K."/>
            <person name="Ding H."/>
            <person name="Giovannoni S.J."/>
            <person name="Moore L.R."/>
            <person name="Chisholm S.W."/>
        </authorList>
    </citation>
    <scope>NUCLEOTIDE SEQUENCE [LARGE SCALE GENOMIC DNA]</scope>
    <source>
        <strain evidence="3">MIT 9314</strain>
    </source>
</reference>
<dbReference type="InterPro" id="IPR005835">
    <property type="entry name" value="NTP_transferase_dom"/>
</dbReference>
<protein>
    <submittedName>
        <fullName evidence="2">D-glycero-D-manno-heptose 1-phosphate guanosyltransferase</fullName>
    </submittedName>
</protein>
<dbReference type="Proteomes" id="UP000030533">
    <property type="component" value="Unassembled WGS sequence"/>
</dbReference>